<feature type="chain" id="PRO_5022957603" evidence="1">
    <location>
        <begin position="19"/>
        <end position="2837"/>
    </location>
</feature>
<dbReference type="Pfam" id="PF13585">
    <property type="entry name" value="CHU_C"/>
    <property type="match status" value="1"/>
</dbReference>
<dbReference type="Proteomes" id="UP000321945">
    <property type="component" value="Unassembled WGS sequence"/>
</dbReference>
<gene>
    <name evidence="2" type="ORF">ESV24_00860</name>
</gene>
<dbReference type="OrthoDB" id="9765926at2"/>
<keyword evidence="3" id="KW-1185">Reference proteome</keyword>
<evidence type="ECO:0000313" key="3">
    <source>
        <dbReference type="Proteomes" id="UP000321945"/>
    </source>
</evidence>
<protein>
    <submittedName>
        <fullName evidence="2">T9SS type B sorting domain-containing protein</fullName>
    </submittedName>
</protein>
<sequence>MKKLILLLTLAFPFFGFGQNPNDIAEFIQFNGRYDFLAFGNTLSTAENNGGNNPCVLLPQSDADLFLGIGENVVAAYLYWGSVGTGDFNVMLNGTAVNADETFDHIFNAQPYFAARADVTNLIAAAGNGTYTFSGMDIPQATLNNYCGSTNFGGWAVYVIYDNPGGELNQIKIFDGLQSVSANNTQLNIRLDGIDVSSDLLSKIAFLAWEGDLVPFPGRRESLELTTIFGTYSPFNAINPATNNFNSTNSWSIPQSTTNYQMDLDFYDLVGINPPIIQQGVEYIDVVLISEQDYIMVNNIVTGVNSELPDATMEIDDLGILCQNGDIDIEYTVYNVNSTNELPPNTPIAFYTEVGGVRNPLGQAATVNEIAIGGSESGTVRLNLPVGTPNIFNLIAVVDDIGTNNQPPDGIVLETDETNNESPIYPVDLNQQLLIIDPGPACMGSPVILDSGLTAPFTFKWFEAGDPVNPISINPTLVVTANGTYYVIVKDGSCDATSNSVVITFRPQAVANPAPDLRQCDFGTTNGVFDLTENDDDILGAQDPALFTIKYYETEALAIAGVPGTEILGGIKFIDLPSPERIWARIEDSASGTCFDITDFDIYFSRAIAGEVNDRSFCDFDNNAGEFVDLEVEFNVEVLDGQPSSDYTITYHSSQADADNDTGALPIPYFVNAPGPETIFVRLENNDDPTTCFDTLQSFTISIDAPPTINTSPPNLILCDGNNDGFEFFDLTLQTDVITLGDPSLTVTYHGTLINAENDDFELPNPFENNNRYLDFPVTDPLDAAYGTGGVWARVSQGGSSCVSIVPFALEVRFSPVGITPEPLRVCDEAVADGIARFDLTVVRDEVLGTLDPLGFDLYYFEDFSQAVLAGQLAITPTPDFSQAIQVPTQHLNTASPYFQDIFILIVSNTNGTIPPNPNNAEGCYDIVTLNLIVDPLPEDFGPFEMFLCDDELQGSTLTDGISTFDLTSINPDVTNNDPTITVEWFLTLADEIANIPIPNPTTFQNTTDTPQTIFGRVTSEFDCKILVRLTLNVVPNPNPNFNPEPLELCDNGPDGDDGIASGWDLTLADSDIIFNELNIIVTYYDTEPKAIAGVPGTEIVMPYTNTVPFNQTVFARVEKEVPPAALGCFTIVELELIVIALPDKPLTSPFTPPFQNPFIGCDENGNGSGSFDLTLQNDGVIGIQDIANFAPITYYDTSLADAEAGIPGTEIADPTNYPASGGETIWVRLESLVTGCVRVTEFTLELELFPAIGVGEDLTECDDLTATSTDTDGLAVFDLRPNTTRIQMGNINLDVFYYATPIDQINNNPITNIAAYRNIVPFQQRIYVTVFSENGCRATNFFFINVEATPDAFSPGVMIACDADNDGFALFDLSTQTDFISGGDGNLTVTYHKTLLLAQNSIPLPLIYENDERYNDVPITDPTDARYGTGGVWVRIVDVTSNNLCPRILSFALKVQSSPVATVPAPLHECDDDPEDGVTTFNLTEVEAEVLGTLDPNGYDLYYYVNLADAQLAGDLAITPTPDFSLAEANPGAFRNTTNPQTIYILVVGNENSVLPPNPNGGEGCYDIVELQLIVDPIPGNNGPLTMDKCDDEVADRFTIFDLTVNNFTITGGDPNLTVAWFDSLGNPILDPVNYTNINTPETVVGIVSSQFGCSNSVLVTLTVLPNPTPKMNPEPIVLCDDDDDGILDIFDLTIRDTEILNGEDNVSIAYYETEQQAIDAVPGTEIIGLYQNTTPYTQIVYARVTNDVPPELLPCYTIVELQLIVVPLPDAPDSTFEDLFACDEDGDGDAIFDLTVQNNAVFGIQDPDNFEPITYYISLADAEGETNAIDPANAFESISRTVWVRLESLATGCARITPFQIVVGTFPGTGNAEDLVLCDDEVNGSTNDDEISTFNLTENTPRITGGDATLTVIYYASEQNQIDDIPIVNPGAYKNEVSPEQTIFVTVLGQNTCRASLTFKIIVNPNPEPVQPTPLFACDVDNNGFTSFDLDSKTAEIQGSDPTLLITYHESLQDAKNGFAALTSPYENIFAFNQTIFVRAAYNNPPGGTGCYTIVTLELIVNPTPVVPSDLPDLIACDDSGFSEFNLTDQQDLIFGSQSTDDYTLTYHLSQAAAIDGTPFIAQPEAYTNTSNPQTIWVRLDDNATECFKIGQFNLVVNNGLPIIDPSPLELCDDLGEINDGITTFDLTQKNSEITNGVLTQGVSYFITEQDAQDNTNRIDPDTAYVNVDANGNPINPQVLFVRVEDSNSECISFTTLTIRVISNPNPTPPTPIELCDVTLIVPPGPYDEVEIFDLTSRNAQILNGNNWTLDYYESYNEAVNELAPIPAADITAYQNKTNPQIIYVRTTNPTSLCFEIVELELIVNPLPDDTAIVSPYIVCAPDDSEIGVFNLETKVEEILGGQSQLLFEVSFYLRPIDAENGTFAIVNTTNYQNKDANNNPINPQTIYTNIRNIETGCDIGGIQSFDLIVQKGAIAVAPAEPFIICDNLAPTDGFAEFDLDDVTNQQVSDLRAEILAGQDPAIYGITFHETLEEAEAGIEEIIFPYVNIINPQRIYVRVTNNNNTNLPRCYAVVDMVIKAEQLPEISLDGEYRLCVDENGNPIAEEEGSDSPPLIDTGLDPSLYTFLWDLDGVIIVGATGPSIIALQGGVYTVTYTELSSNCEGSASATVIVSSPPFTYEANLLNGAFAGNHIIEVIATGNGTYQYQLDNGPFQDSNIFENVEPGNHTITIKDIYGCGTVTFDVGVIDYPPYFTPNGDGYHDTWNIIGIAAGDPTAKIYIFDRYGKLIKQISPLSSGWDGTYSGSPLPSSDYWFRVEYTEDGNAKEFKGHFTLKR</sequence>
<dbReference type="InterPro" id="IPR026341">
    <property type="entry name" value="T9SS_type_B"/>
</dbReference>
<feature type="signal peptide" evidence="1">
    <location>
        <begin position="1"/>
        <end position="18"/>
    </location>
</feature>
<keyword evidence="1" id="KW-0732">Signal</keyword>
<accession>A0A5C6YUG9</accession>
<proteinExistence type="predicted"/>
<name>A0A5C6YUG9_9FLAO</name>
<dbReference type="NCBIfam" id="TIGR04131">
    <property type="entry name" value="Bac_Flav_CTERM"/>
    <property type="match status" value="1"/>
</dbReference>
<reference evidence="2 3" key="1">
    <citation type="submission" date="2019-08" db="EMBL/GenBank/DDBJ databases">
        <title>Genome of Aequorivita lipolytica Y10-2 (type strain).</title>
        <authorList>
            <person name="Bowman J.P."/>
        </authorList>
    </citation>
    <scope>NUCLEOTIDE SEQUENCE [LARGE SCALE GENOMIC DNA]</scope>
    <source>
        <strain evidence="2 3">Y10-2</strain>
    </source>
</reference>
<evidence type="ECO:0000313" key="2">
    <source>
        <dbReference type="EMBL" id="TXD70677.1"/>
    </source>
</evidence>
<comment type="caution">
    <text evidence="2">The sequence shown here is derived from an EMBL/GenBank/DDBJ whole genome shotgun (WGS) entry which is preliminary data.</text>
</comment>
<organism evidence="2 3">
    <name type="scientific">Aequorivita lipolytica</name>
    <dbReference type="NCBI Taxonomy" id="153267"/>
    <lineage>
        <taxon>Bacteria</taxon>
        <taxon>Pseudomonadati</taxon>
        <taxon>Bacteroidota</taxon>
        <taxon>Flavobacteriia</taxon>
        <taxon>Flavobacteriales</taxon>
        <taxon>Flavobacteriaceae</taxon>
        <taxon>Aequorivita</taxon>
    </lineage>
</organism>
<dbReference type="RefSeq" id="WP_146743119.1">
    <property type="nucleotide sequence ID" value="NZ_CBCRZQ010000001.1"/>
</dbReference>
<dbReference type="EMBL" id="VORU01000001">
    <property type="protein sequence ID" value="TXD70677.1"/>
    <property type="molecule type" value="Genomic_DNA"/>
</dbReference>
<evidence type="ECO:0000256" key="1">
    <source>
        <dbReference type="SAM" id="SignalP"/>
    </source>
</evidence>